<evidence type="ECO:0000313" key="2">
    <source>
        <dbReference type="EMBL" id="MCF7221140.1"/>
    </source>
</evidence>
<dbReference type="RefSeq" id="WP_237053507.1">
    <property type="nucleotide sequence ID" value="NZ_JAKJPO010000001.1"/>
</dbReference>
<dbReference type="PROSITE" id="PS50213">
    <property type="entry name" value="FAS1"/>
    <property type="match status" value="1"/>
</dbReference>
<evidence type="ECO:0000313" key="3">
    <source>
        <dbReference type="Proteomes" id="UP001430796"/>
    </source>
</evidence>
<accession>A0ABS9HQC5</accession>
<dbReference type="InterPro" id="IPR036378">
    <property type="entry name" value="FAS1_dom_sf"/>
</dbReference>
<dbReference type="Pfam" id="PF02469">
    <property type="entry name" value="Fasciclin"/>
    <property type="match status" value="1"/>
</dbReference>
<dbReference type="SUPFAM" id="SSF82153">
    <property type="entry name" value="FAS1 domain"/>
    <property type="match status" value="1"/>
</dbReference>
<dbReference type="InterPro" id="IPR050904">
    <property type="entry name" value="Adhesion/Biosynth-related"/>
</dbReference>
<reference evidence="2" key="1">
    <citation type="submission" date="2022-01" db="EMBL/GenBank/DDBJ databases">
        <title>Lysobacter chinensis sp. nov., a bacterium isolated from cow dung compost.</title>
        <authorList>
            <person name="Liu Y."/>
        </authorList>
    </citation>
    <scope>NUCLEOTIDE SEQUENCE</scope>
    <source>
        <strain evidence="2">TLK-CK17</strain>
    </source>
</reference>
<dbReference type="Proteomes" id="UP001430796">
    <property type="component" value="Unassembled WGS sequence"/>
</dbReference>
<keyword evidence="3" id="KW-1185">Reference proteome</keyword>
<evidence type="ECO:0000259" key="1">
    <source>
        <dbReference type="PROSITE" id="PS50213"/>
    </source>
</evidence>
<dbReference type="InterPro" id="IPR000782">
    <property type="entry name" value="FAS1_domain"/>
</dbReference>
<comment type="caution">
    <text evidence="2">The sequence shown here is derived from an EMBL/GenBank/DDBJ whole genome shotgun (WGS) entry which is preliminary data.</text>
</comment>
<organism evidence="2 3">
    <name type="scientific">Marilutibacter chinensis</name>
    <dbReference type="NCBI Taxonomy" id="2912247"/>
    <lineage>
        <taxon>Bacteria</taxon>
        <taxon>Pseudomonadati</taxon>
        <taxon>Pseudomonadota</taxon>
        <taxon>Gammaproteobacteria</taxon>
        <taxon>Lysobacterales</taxon>
        <taxon>Lysobacteraceae</taxon>
        <taxon>Marilutibacter</taxon>
    </lineage>
</organism>
<dbReference type="PANTHER" id="PTHR10900:SF77">
    <property type="entry name" value="FI19380P1"/>
    <property type="match status" value="1"/>
</dbReference>
<dbReference type="Gene3D" id="2.30.180.10">
    <property type="entry name" value="FAS1 domain"/>
    <property type="match status" value="1"/>
</dbReference>
<name>A0ABS9HQC5_9GAMM</name>
<sequence length="149" mass="15591">MNISSQPSPTSTSNLLDTVAANGSFKTFGKAVEQAGLKDTLSGTGPYTLFVPTDAAFDKLPAGKLDNLMKPENKAELASLLNYHVVNGRKSVADIGKWESARTVNGQAAAVKMHGDKLSIDGAEITLADIPSSNGLIHGIDKVNIPNAK</sequence>
<feature type="domain" description="FAS1" evidence="1">
    <location>
        <begin position="12"/>
        <end position="144"/>
    </location>
</feature>
<protein>
    <submittedName>
        <fullName evidence="2">Fasciclin domain-containing protein</fullName>
    </submittedName>
</protein>
<dbReference type="SMART" id="SM00554">
    <property type="entry name" value="FAS1"/>
    <property type="match status" value="1"/>
</dbReference>
<reference evidence="2" key="2">
    <citation type="submission" date="2022-01" db="EMBL/GenBank/DDBJ databases">
        <authorList>
            <person name="Zhou L.Y."/>
        </authorList>
    </citation>
    <scope>NUCLEOTIDE SEQUENCE</scope>
    <source>
        <strain evidence="2">TLK-CK17</strain>
    </source>
</reference>
<dbReference type="PANTHER" id="PTHR10900">
    <property type="entry name" value="PERIOSTIN-RELATED"/>
    <property type="match status" value="1"/>
</dbReference>
<proteinExistence type="predicted"/>
<dbReference type="EMBL" id="JAKJPO010000001">
    <property type="protein sequence ID" value="MCF7221140.1"/>
    <property type="molecule type" value="Genomic_DNA"/>
</dbReference>
<gene>
    <name evidence="2" type="ORF">L3V18_04970</name>
</gene>